<name>A0A2N9HCT7_FAGSY</name>
<dbReference type="EMBL" id="OIVN01003201">
    <property type="protein sequence ID" value="SPD09461.1"/>
    <property type="molecule type" value="Genomic_DNA"/>
</dbReference>
<dbReference type="GO" id="GO:0003676">
    <property type="term" value="F:nucleic acid binding"/>
    <property type="evidence" value="ECO:0007669"/>
    <property type="project" value="InterPro"/>
</dbReference>
<evidence type="ECO:0000259" key="3">
    <source>
        <dbReference type="PROSITE" id="PS50158"/>
    </source>
</evidence>
<dbReference type="SMART" id="SM00343">
    <property type="entry name" value="ZnF_C2HC"/>
    <property type="match status" value="1"/>
</dbReference>
<dbReference type="InterPro" id="IPR036875">
    <property type="entry name" value="Znf_CCHC_sf"/>
</dbReference>
<dbReference type="SUPFAM" id="SSF57756">
    <property type="entry name" value="Retrovirus zinc finger-like domains"/>
    <property type="match status" value="1"/>
</dbReference>
<protein>
    <recommendedName>
        <fullName evidence="3">CCHC-type domain-containing protein</fullName>
    </recommendedName>
</protein>
<accession>A0A2N9HCT7</accession>
<dbReference type="InterPro" id="IPR001878">
    <property type="entry name" value="Znf_CCHC"/>
</dbReference>
<dbReference type="PROSITE" id="PS50158">
    <property type="entry name" value="ZF_CCHC"/>
    <property type="match status" value="1"/>
</dbReference>
<feature type="compositionally biased region" description="Acidic residues" evidence="2">
    <location>
        <begin position="32"/>
        <end position="42"/>
    </location>
</feature>
<keyword evidence="1" id="KW-0862">Zinc</keyword>
<organism evidence="4">
    <name type="scientific">Fagus sylvatica</name>
    <name type="common">Beechnut</name>
    <dbReference type="NCBI Taxonomy" id="28930"/>
    <lineage>
        <taxon>Eukaryota</taxon>
        <taxon>Viridiplantae</taxon>
        <taxon>Streptophyta</taxon>
        <taxon>Embryophyta</taxon>
        <taxon>Tracheophyta</taxon>
        <taxon>Spermatophyta</taxon>
        <taxon>Magnoliopsida</taxon>
        <taxon>eudicotyledons</taxon>
        <taxon>Gunneridae</taxon>
        <taxon>Pentapetalae</taxon>
        <taxon>rosids</taxon>
        <taxon>fabids</taxon>
        <taxon>Fagales</taxon>
        <taxon>Fagaceae</taxon>
        <taxon>Fagus</taxon>
    </lineage>
</organism>
<evidence type="ECO:0000256" key="2">
    <source>
        <dbReference type="SAM" id="MobiDB-lite"/>
    </source>
</evidence>
<dbReference type="AlphaFoldDB" id="A0A2N9HCT7"/>
<evidence type="ECO:0000313" key="4">
    <source>
        <dbReference type="EMBL" id="SPD09461.1"/>
    </source>
</evidence>
<gene>
    <name evidence="4" type="ORF">FSB_LOCUS37343</name>
</gene>
<reference evidence="4" key="1">
    <citation type="submission" date="2018-02" db="EMBL/GenBank/DDBJ databases">
        <authorList>
            <person name="Cohen D.B."/>
            <person name="Kent A.D."/>
        </authorList>
    </citation>
    <scope>NUCLEOTIDE SEQUENCE</scope>
</reference>
<feature type="domain" description="CCHC-type" evidence="3">
    <location>
        <begin position="82"/>
        <end position="97"/>
    </location>
</feature>
<sequence length="180" mass="20858">MYELEMNSKVEEEEVKPKKNFALKSSHHDYDNSEEESDEEEEISLMTRKFKKFLKKKKGFGRIFPKKGENRGESSKNESSICYKCKKPGHYKNDCPQVDKENMKYKKKALKETWDDSDGSDSDNDSSDNEIANLCLLGYINEFDTREDECASFFPLAFNNDESVTEDLCLMAYGDEVTSK</sequence>
<dbReference type="Gene3D" id="4.10.60.10">
    <property type="entry name" value="Zinc finger, CCHC-type"/>
    <property type="match status" value="1"/>
</dbReference>
<proteinExistence type="predicted"/>
<keyword evidence="1" id="KW-0863">Zinc-finger</keyword>
<dbReference type="GO" id="GO:0008270">
    <property type="term" value="F:zinc ion binding"/>
    <property type="evidence" value="ECO:0007669"/>
    <property type="project" value="UniProtKB-KW"/>
</dbReference>
<evidence type="ECO:0000256" key="1">
    <source>
        <dbReference type="PROSITE-ProRule" id="PRU00047"/>
    </source>
</evidence>
<dbReference type="Pfam" id="PF00098">
    <property type="entry name" value="zf-CCHC"/>
    <property type="match status" value="1"/>
</dbReference>
<keyword evidence="1" id="KW-0479">Metal-binding</keyword>
<feature type="compositionally biased region" description="Basic and acidic residues" evidence="2">
    <location>
        <begin position="1"/>
        <end position="10"/>
    </location>
</feature>
<feature type="compositionally biased region" description="Basic and acidic residues" evidence="2">
    <location>
        <begin position="66"/>
        <end position="76"/>
    </location>
</feature>
<feature type="region of interest" description="Disordered" evidence="2">
    <location>
        <begin position="1"/>
        <end position="42"/>
    </location>
</feature>
<feature type="region of interest" description="Disordered" evidence="2">
    <location>
        <begin position="62"/>
        <end position="98"/>
    </location>
</feature>